<reference evidence="1" key="1">
    <citation type="submission" date="2020-05" db="UniProtKB">
        <authorList>
            <consortium name="EnsemblMetazoa"/>
        </authorList>
    </citation>
    <scope>IDENTIFICATION</scope>
    <source>
        <strain evidence="1">TTRI</strain>
    </source>
</reference>
<protein>
    <submittedName>
        <fullName evidence="1">Uncharacterized protein</fullName>
    </submittedName>
</protein>
<evidence type="ECO:0000313" key="2">
    <source>
        <dbReference type="Proteomes" id="UP000078200"/>
    </source>
</evidence>
<name>A0A1A9UGI7_GLOAU</name>
<organism evidence="1 2">
    <name type="scientific">Glossina austeni</name>
    <name type="common">Savannah tsetse fly</name>
    <dbReference type="NCBI Taxonomy" id="7395"/>
    <lineage>
        <taxon>Eukaryota</taxon>
        <taxon>Metazoa</taxon>
        <taxon>Ecdysozoa</taxon>
        <taxon>Arthropoda</taxon>
        <taxon>Hexapoda</taxon>
        <taxon>Insecta</taxon>
        <taxon>Pterygota</taxon>
        <taxon>Neoptera</taxon>
        <taxon>Endopterygota</taxon>
        <taxon>Diptera</taxon>
        <taxon>Brachycera</taxon>
        <taxon>Muscomorpha</taxon>
        <taxon>Hippoboscoidea</taxon>
        <taxon>Glossinidae</taxon>
        <taxon>Glossina</taxon>
    </lineage>
</organism>
<evidence type="ECO:0000313" key="1">
    <source>
        <dbReference type="EnsemblMetazoa" id="GAUT004090-PA"/>
    </source>
</evidence>
<dbReference type="Proteomes" id="UP000078200">
    <property type="component" value="Unassembled WGS sequence"/>
</dbReference>
<proteinExistence type="predicted"/>
<keyword evidence="2" id="KW-1185">Reference proteome</keyword>
<accession>A0A1A9UGI7</accession>
<dbReference type="AlphaFoldDB" id="A0A1A9UGI7"/>
<dbReference type="EnsemblMetazoa" id="GAUT004090-RA">
    <property type="protein sequence ID" value="GAUT004090-PA"/>
    <property type="gene ID" value="GAUT004090"/>
</dbReference>
<dbReference type="VEuPathDB" id="VectorBase:GAUT004090"/>
<sequence>MCIRFHIRGYLYVWMQIRFSEFPESEGISDQRLQQRHISNNISRVAVKGPTFWKTNPRLWLNQLESQFLTVGITLDTTKVASVESDVLNEGSSVHKMAPLFIHALQTNR</sequence>